<dbReference type="AntiFam" id="ANF00006">
    <property type="entry name" value="Translation of CRISPR region"/>
</dbReference>
<sequence>MRGEDFFLSTQAGRDTGSPPRAWGGLSGAGRADLGHRITPTCVGRTQVPQGGSRLRRITPTCVGRTCLCFSARWYSADHPHVRGEDTAAAASPFSVVGSPPRAWGGLPHEPK</sequence>
<feature type="region of interest" description="Disordered" evidence="1">
    <location>
        <begin position="90"/>
        <end position="112"/>
    </location>
</feature>
<evidence type="ECO:0000313" key="3">
    <source>
        <dbReference type="Proteomes" id="UP000070188"/>
    </source>
</evidence>
<proteinExistence type="predicted"/>
<evidence type="ECO:0000256" key="1">
    <source>
        <dbReference type="SAM" id="MobiDB-lite"/>
    </source>
</evidence>
<dbReference type="AlphaFoldDB" id="A0A132MLK9"/>
<organism evidence="2 3">
    <name type="scientific">Carbonactinospora thermoautotrophica</name>
    <dbReference type="NCBI Taxonomy" id="1469144"/>
    <lineage>
        <taxon>Bacteria</taxon>
        <taxon>Bacillati</taxon>
        <taxon>Actinomycetota</taxon>
        <taxon>Actinomycetes</taxon>
        <taxon>Kitasatosporales</taxon>
        <taxon>Carbonactinosporaceae</taxon>
        <taxon>Carbonactinospora</taxon>
    </lineage>
</organism>
<reference evidence="3" key="1">
    <citation type="submission" date="2015-04" db="EMBL/GenBank/DDBJ databases">
        <title>Physiological reanalysis, assessment of diazotrophy, and genome sequences of multiple isolates of Streptomyces thermoautotrophicus.</title>
        <authorList>
            <person name="MacKellar D.C."/>
            <person name="Lieber L."/>
            <person name="Norman J."/>
            <person name="Bolger A."/>
            <person name="Tobin C."/>
            <person name="Murray J.W."/>
            <person name="Chang R."/>
            <person name="Ford T."/>
            <person name="Nguyen P.Q."/>
            <person name="Woodward J."/>
            <person name="Permingeat H."/>
            <person name="Joshi N.S."/>
            <person name="Silver P.A."/>
            <person name="Usadel B."/>
            <person name="Rutherford A.W."/>
            <person name="Friesen M."/>
            <person name="Prell J."/>
        </authorList>
    </citation>
    <scope>NUCLEOTIDE SEQUENCE [LARGE SCALE GENOMIC DNA]</scope>
    <source>
        <strain evidence="3">H1</strain>
    </source>
</reference>
<dbReference type="AntiFam" id="ANF00057">
    <property type="entry name" value="Translation of E. coli type CRISPR repeat"/>
</dbReference>
<accession>A0A132MLK9</accession>
<evidence type="ECO:0000313" key="2">
    <source>
        <dbReference type="EMBL" id="KWW98752.1"/>
    </source>
</evidence>
<feature type="region of interest" description="Disordered" evidence="1">
    <location>
        <begin position="1"/>
        <end position="30"/>
    </location>
</feature>
<dbReference type="Proteomes" id="UP000070188">
    <property type="component" value="Unassembled WGS sequence"/>
</dbReference>
<protein>
    <submittedName>
        <fullName evidence="2">Uncharacterized protein</fullName>
    </submittedName>
</protein>
<comment type="caution">
    <text evidence="2">The sequence shown here is derived from an EMBL/GenBank/DDBJ whole genome shotgun (WGS) entry which is preliminary data.</text>
</comment>
<keyword evidence="3" id="KW-1185">Reference proteome</keyword>
<gene>
    <name evidence="2" type="ORF">LI90_381</name>
</gene>
<name>A0A132MLK9_9ACTN</name>
<dbReference type="STRING" id="1469144.LI90_381"/>
<dbReference type="EMBL" id="LAXD01000001">
    <property type="protein sequence ID" value="KWW98752.1"/>
    <property type="molecule type" value="Genomic_DNA"/>
</dbReference>